<evidence type="ECO:0000259" key="2">
    <source>
        <dbReference type="PROSITE" id="PS50980"/>
    </source>
</evidence>
<feature type="domain" description="CoA carboxyltransferase C-terminal" evidence="3">
    <location>
        <begin position="657"/>
        <end position="959"/>
    </location>
</feature>
<sequence>MIITSSSQMLSSSTSSSSSSFSYCYYDNAFVESDSSMCRICNVDEDDDDQDDDDHYYYYSVGLDLPDSPIVNVLVYWQHLKISKWPSSSGRSRSEYCRTVVTVSTDETATDQPIRILNIAVKIDSEPKADDASLAEKFQNFCTRNKSLLVDRGIRRITFITLTSRTAPKYYTFRSKDHFEEDRIYRHLDPAMAFQLEIGRMKNFTLEAVPTANSKLHLYLGKGKLNNERRELSDYRFFLRYIIRHSDLISKEASFEYMRNEGERVLLESLDELEVAFNSHPDAKRCDCNHIFLNFMPCVTLDPQKVVDTVSDIIIRYGQRLWNLRVLEAELKYSIRLVAHGPPIIMRLTICNQSGYYLNLQLYQEVVDNDSGQYALPGERSHAAETALLKLWRERNAEFGYEDEPTSVEVLQGVELALDSRTGDLVEVNRIPGENTCGMVVWRLTLKTPEYVNGRDIILIANDMTHLIGSFGVDEDQLFYQASRLSRHSPTVSHRLGRCRRSGQRIQIFLLDTGRLQHLNAAGQRRVVNAQPIVVEGDEIRYKIIDIIGTDRESIGVENLRGSGLIAGETTQAYDEVCVISLVSCRTVGIGAYLVRLGQRTIQVDNSHIILTGAPALNKLLGREVYSSNNQLGGTQIMHNNGVSHAIAQNEFDGVYLILKWLSYIPSYRGGPLPIVSPTDPVEREIDFCPTKNPTIHGGCWPVVRVHFVPPSGKVTVICGRARLGGIPCSVIAVETRTVEVQVPADPASLDSESKLISQAGQVWYPDSAYKTAQAINDFNREQLPLFIFANWRGFSGGMKDMFDQVLKFGAYIVDALRKYEQPVFVYIPPYAELRGGAWVVVDPSINSRYMECTRIRNPEVEYWNRKSLSVQLQTAAADDSSDELRAELEAKLRARIDILLPIYHSVAVQFADLHDRPGRMLAKKVISKVVDWKQSRSVFYWRLRRRLAEEHVKRLITDQSFDQPLTNDRMNALLQHWFDSDVGNQQNQNWADDQITALWFENQIAQDQQQQSIVGQGLKQIQRQQAKKKIKTIFANCPGLLMETAVELVEQLDVEQANELVKLFTHRAKSPQI</sequence>
<feature type="region of interest" description="Disordered" evidence="1">
    <location>
        <begin position="1"/>
        <end position="20"/>
    </location>
</feature>
<dbReference type="PANTHER" id="PTHR45728">
    <property type="entry name" value="ACETYL-COA CARBOXYLASE, ISOFORM A"/>
    <property type="match status" value="1"/>
</dbReference>
<comment type="caution">
    <text evidence="4">The sequence shown here is derived from an EMBL/GenBank/DDBJ whole genome shotgun (WGS) entry which is preliminary data.</text>
</comment>
<accession>A0ABR3L0D7</accession>
<dbReference type="InterPro" id="IPR049076">
    <property type="entry name" value="ACCA"/>
</dbReference>
<protein>
    <submittedName>
        <fullName evidence="4">Acetyl-CoA carboxylase</fullName>
    </submittedName>
</protein>
<keyword evidence="5" id="KW-1185">Reference proteome</keyword>
<evidence type="ECO:0000256" key="1">
    <source>
        <dbReference type="SAM" id="MobiDB-lite"/>
    </source>
</evidence>
<dbReference type="Gene3D" id="3.90.226.10">
    <property type="entry name" value="2-enoyl-CoA Hydratase, Chain A, domain 1"/>
    <property type="match status" value="3"/>
</dbReference>
<evidence type="ECO:0000313" key="4">
    <source>
        <dbReference type="EMBL" id="KAL1245159.1"/>
    </source>
</evidence>
<dbReference type="Pfam" id="PF01039">
    <property type="entry name" value="Carboxyl_trans"/>
    <property type="match status" value="1"/>
</dbReference>
<dbReference type="PANTHER" id="PTHR45728:SF3">
    <property type="entry name" value="ACETYL-COA CARBOXYLASE"/>
    <property type="match status" value="1"/>
</dbReference>
<dbReference type="Proteomes" id="UP001558632">
    <property type="component" value="Unassembled WGS sequence"/>
</dbReference>
<proteinExistence type="predicted"/>
<dbReference type="InterPro" id="IPR011763">
    <property type="entry name" value="COA_CT_C"/>
</dbReference>
<name>A0ABR3L0D7_TRISP</name>
<dbReference type="EMBL" id="JBEUSY010000108">
    <property type="protein sequence ID" value="KAL1245159.1"/>
    <property type="molecule type" value="Genomic_DNA"/>
</dbReference>
<reference evidence="4 5" key="1">
    <citation type="submission" date="2024-07" db="EMBL/GenBank/DDBJ databases">
        <title>Enhanced genomic and transcriptomic resources for Trichinella pseudospiralis and T. spiralis underpin the discovery of pronounced molecular differences between stages and species.</title>
        <authorList>
            <person name="Pasi K.K."/>
            <person name="La Rosa G."/>
            <person name="Gomez-Morales M.A."/>
            <person name="Tosini F."/>
            <person name="Sumanam S."/>
            <person name="Young N.D."/>
            <person name="Chang B.C."/>
            <person name="Robin G.B."/>
        </authorList>
    </citation>
    <scope>NUCLEOTIDE SEQUENCE [LARGE SCALE GENOMIC DNA]</scope>
    <source>
        <strain evidence="4">ISS534</strain>
    </source>
</reference>
<evidence type="ECO:0000259" key="3">
    <source>
        <dbReference type="PROSITE" id="PS50989"/>
    </source>
</evidence>
<dbReference type="InterPro" id="IPR029045">
    <property type="entry name" value="ClpP/crotonase-like_dom_sf"/>
</dbReference>
<dbReference type="InterPro" id="IPR013537">
    <property type="entry name" value="AcCoA_COase_cen"/>
</dbReference>
<evidence type="ECO:0000313" key="5">
    <source>
        <dbReference type="Proteomes" id="UP001558632"/>
    </source>
</evidence>
<organism evidence="4 5">
    <name type="scientific">Trichinella spiralis</name>
    <name type="common">Trichina worm</name>
    <dbReference type="NCBI Taxonomy" id="6334"/>
    <lineage>
        <taxon>Eukaryota</taxon>
        <taxon>Metazoa</taxon>
        <taxon>Ecdysozoa</taxon>
        <taxon>Nematoda</taxon>
        <taxon>Enoplea</taxon>
        <taxon>Dorylaimia</taxon>
        <taxon>Trichinellida</taxon>
        <taxon>Trichinellidae</taxon>
        <taxon>Trichinella</taxon>
    </lineage>
</organism>
<feature type="domain" description="CoA carboxyltransferase N-terminal" evidence="2">
    <location>
        <begin position="353"/>
        <end position="677"/>
    </location>
</feature>
<dbReference type="PROSITE" id="PS50980">
    <property type="entry name" value="COA_CT_NTER"/>
    <property type="match status" value="1"/>
</dbReference>
<dbReference type="InterPro" id="IPR011762">
    <property type="entry name" value="COA_CT_N"/>
</dbReference>
<dbReference type="PROSITE" id="PS50989">
    <property type="entry name" value="COA_CT_CTER"/>
    <property type="match status" value="1"/>
</dbReference>
<gene>
    <name evidence="4" type="ORF">TSPI_04320</name>
</gene>
<dbReference type="InterPro" id="IPR034733">
    <property type="entry name" value="AcCoA_carboxyl_beta"/>
</dbReference>
<dbReference type="SUPFAM" id="SSF52096">
    <property type="entry name" value="ClpP/crotonase"/>
    <property type="match status" value="2"/>
</dbReference>
<dbReference type="Pfam" id="PF08326">
    <property type="entry name" value="ACC_central"/>
    <property type="match status" value="1"/>
</dbReference>